<gene>
    <name evidence="1" type="ORF">MPDQ_007392</name>
</gene>
<reference evidence="1 2" key="1">
    <citation type="submission" date="2019-06" db="EMBL/GenBank/DDBJ databases">
        <title>Wine fermentation using esterase from Monascus purpureus.</title>
        <authorList>
            <person name="Geng C."/>
            <person name="Zhang Y."/>
        </authorList>
    </citation>
    <scope>NUCLEOTIDE SEQUENCE [LARGE SCALE GENOMIC DNA]</scope>
    <source>
        <strain evidence="1">HQ1</strain>
    </source>
</reference>
<protein>
    <submittedName>
        <fullName evidence="1">Uncharacterized protein</fullName>
    </submittedName>
</protein>
<proteinExistence type="predicted"/>
<evidence type="ECO:0000313" key="1">
    <source>
        <dbReference type="EMBL" id="TQB71616.1"/>
    </source>
</evidence>
<accession>A0A507QUB5</accession>
<dbReference type="Proteomes" id="UP000319663">
    <property type="component" value="Unassembled WGS sequence"/>
</dbReference>
<evidence type="ECO:0000313" key="2">
    <source>
        <dbReference type="Proteomes" id="UP000319663"/>
    </source>
</evidence>
<keyword evidence="2" id="KW-1185">Reference proteome</keyword>
<sequence>MAAVEFPVKDVNPKLESYVARLLDEAGVPNFIWGEPVLSIYGVPTVTFFSGWVIPDEHIEKAAHTLNKAKFPPCTQGSNFLTFDIWHLSLPQVTAFLDIPDPPIGCPAADDPYYMLTLDSRIQDMNILTHSRQPAYEGYYPIKMPTPARYIKAMFLLYLRDLAGQRTLGHWKIELNYLISYVLEDGVNLQLDDLAEPFRR</sequence>
<dbReference type="EMBL" id="VIFY01000078">
    <property type="protein sequence ID" value="TQB71616.1"/>
    <property type="molecule type" value="Genomic_DNA"/>
</dbReference>
<name>A0A507QUB5_MONPU</name>
<organism evidence="1 2">
    <name type="scientific">Monascus purpureus</name>
    <name type="common">Red mold</name>
    <name type="synonym">Monascus anka</name>
    <dbReference type="NCBI Taxonomy" id="5098"/>
    <lineage>
        <taxon>Eukaryota</taxon>
        <taxon>Fungi</taxon>
        <taxon>Dikarya</taxon>
        <taxon>Ascomycota</taxon>
        <taxon>Pezizomycotina</taxon>
        <taxon>Eurotiomycetes</taxon>
        <taxon>Eurotiomycetidae</taxon>
        <taxon>Eurotiales</taxon>
        <taxon>Aspergillaceae</taxon>
        <taxon>Monascus</taxon>
    </lineage>
</organism>
<dbReference type="AlphaFoldDB" id="A0A507QUB5"/>
<comment type="caution">
    <text evidence="1">The sequence shown here is derived from an EMBL/GenBank/DDBJ whole genome shotgun (WGS) entry which is preliminary data.</text>
</comment>